<accession>A0A9Q3GX96</accession>
<protein>
    <submittedName>
        <fullName evidence="1">Uncharacterized protein</fullName>
    </submittedName>
</protein>
<reference evidence="1" key="1">
    <citation type="submission" date="2021-03" db="EMBL/GenBank/DDBJ databases">
        <title>Draft genome sequence of rust myrtle Austropuccinia psidii MF-1, a brazilian biotype.</title>
        <authorList>
            <person name="Quecine M.C."/>
            <person name="Pachon D.M.R."/>
            <person name="Bonatelli M.L."/>
            <person name="Correr F.H."/>
            <person name="Franceschini L.M."/>
            <person name="Leite T.F."/>
            <person name="Margarido G.R.A."/>
            <person name="Almeida C.A."/>
            <person name="Ferrarezi J.A."/>
            <person name="Labate C.A."/>
        </authorList>
    </citation>
    <scope>NUCLEOTIDE SEQUENCE</scope>
    <source>
        <strain evidence="1">MF-1</strain>
    </source>
</reference>
<dbReference type="AlphaFoldDB" id="A0A9Q3GX96"/>
<evidence type="ECO:0000313" key="2">
    <source>
        <dbReference type="Proteomes" id="UP000765509"/>
    </source>
</evidence>
<sequence>FLQPPPDSPKFTCTKDPAKLQAICVIDGLTVQPATVVKNGPGYFCYGYQGNPKCCLFKPIFAWYPKEISQTFADAEPITPSMF</sequence>
<evidence type="ECO:0000313" key="1">
    <source>
        <dbReference type="EMBL" id="MBW0483698.1"/>
    </source>
</evidence>
<keyword evidence="2" id="KW-1185">Reference proteome</keyword>
<dbReference type="Proteomes" id="UP000765509">
    <property type="component" value="Unassembled WGS sequence"/>
</dbReference>
<comment type="caution">
    <text evidence="1">The sequence shown here is derived from an EMBL/GenBank/DDBJ whole genome shotgun (WGS) entry which is preliminary data.</text>
</comment>
<proteinExistence type="predicted"/>
<gene>
    <name evidence="1" type="ORF">O181_023413</name>
</gene>
<feature type="non-terminal residue" evidence="1">
    <location>
        <position position="83"/>
    </location>
</feature>
<dbReference type="EMBL" id="AVOT02007345">
    <property type="protein sequence ID" value="MBW0483698.1"/>
    <property type="molecule type" value="Genomic_DNA"/>
</dbReference>
<organism evidence="1 2">
    <name type="scientific">Austropuccinia psidii MF-1</name>
    <dbReference type="NCBI Taxonomy" id="1389203"/>
    <lineage>
        <taxon>Eukaryota</taxon>
        <taxon>Fungi</taxon>
        <taxon>Dikarya</taxon>
        <taxon>Basidiomycota</taxon>
        <taxon>Pucciniomycotina</taxon>
        <taxon>Pucciniomycetes</taxon>
        <taxon>Pucciniales</taxon>
        <taxon>Sphaerophragmiaceae</taxon>
        <taxon>Austropuccinia</taxon>
    </lineage>
</organism>
<name>A0A9Q3GX96_9BASI</name>